<accession>F4RKU2</accession>
<evidence type="ECO:0000259" key="2">
    <source>
        <dbReference type="Pfam" id="PF19977"/>
    </source>
</evidence>
<dbReference type="GeneID" id="18922847"/>
<sequence length="262" mass="29926">MASLVPRAVALRQKAKNQKNSSTIISNSQQNVDRPCLDRLPLSTDVSTLAGAFEPIKSVQIEVNVQIETGISSEQSTGSRNTTQFKNETTYSSRANRPLQSDQQVYPRSIYKSSRTYPSGYYDQKRVKENLFPIGCIVWLTGLPEVRFNKLQVLELISIILKIGKTNDDILLGDSISEKKINDLVKYVDLQKGLDNCHIRLCNNKTSQKFLSCLNQFLKTNCSHVLLEKDETVYNFSRLKGTILSGRREEIYWEKIPLYLYY</sequence>
<dbReference type="Gene3D" id="3.30.70.330">
    <property type="match status" value="1"/>
</dbReference>
<organism evidence="4">
    <name type="scientific">Melampsora larici-populina (strain 98AG31 / pathotype 3-4-7)</name>
    <name type="common">Poplar leaf rust fungus</name>
    <dbReference type="NCBI Taxonomy" id="747676"/>
    <lineage>
        <taxon>Eukaryota</taxon>
        <taxon>Fungi</taxon>
        <taxon>Dikarya</taxon>
        <taxon>Basidiomycota</taxon>
        <taxon>Pucciniomycotina</taxon>
        <taxon>Pucciniomycetes</taxon>
        <taxon>Pucciniales</taxon>
        <taxon>Melampsoraceae</taxon>
        <taxon>Melampsora</taxon>
    </lineage>
</organism>
<dbReference type="GO" id="GO:1904868">
    <property type="term" value="P:telomerase catalytic core complex assembly"/>
    <property type="evidence" value="ECO:0007669"/>
    <property type="project" value="InterPro"/>
</dbReference>
<feature type="domain" description="La-related protein 7 homolog xRRM" evidence="2">
    <location>
        <begin position="132"/>
        <end position="257"/>
    </location>
</feature>
<dbReference type="RefSeq" id="XP_007409937.1">
    <property type="nucleotide sequence ID" value="XM_007409875.1"/>
</dbReference>
<evidence type="ECO:0000313" key="4">
    <source>
        <dbReference type="Proteomes" id="UP000001072"/>
    </source>
</evidence>
<dbReference type="KEGG" id="mlr:MELLADRAFT_106268"/>
<dbReference type="Proteomes" id="UP000001072">
    <property type="component" value="Unassembled WGS sequence"/>
</dbReference>
<evidence type="ECO:0000256" key="1">
    <source>
        <dbReference type="SAM" id="MobiDB-lite"/>
    </source>
</evidence>
<dbReference type="VEuPathDB" id="FungiDB:MELLADRAFT_106268"/>
<name>F4RKU2_MELLP</name>
<reference evidence="4" key="1">
    <citation type="journal article" date="2011" name="Proc. Natl. Acad. Sci. U.S.A.">
        <title>Obligate biotrophy features unraveled by the genomic analysis of rust fungi.</title>
        <authorList>
            <person name="Duplessis S."/>
            <person name="Cuomo C.A."/>
            <person name="Lin Y.-C."/>
            <person name="Aerts A."/>
            <person name="Tisserant E."/>
            <person name="Veneault-Fourrey C."/>
            <person name="Joly D.L."/>
            <person name="Hacquard S."/>
            <person name="Amselem J."/>
            <person name="Cantarel B.L."/>
            <person name="Chiu R."/>
            <person name="Coutinho P.M."/>
            <person name="Feau N."/>
            <person name="Field M."/>
            <person name="Frey P."/>
            <person name="Gelhaye E."/>
            <person name="Goldberg J."/>
            <person name="Grabherr M.G."/>
            <person name="Kodira C.D."/>
            <person name="Kohler A."/>
            <person name="Kuees U."/>
            <person name="Lindquist E.A."/>
            <person name="Lucas S.M."/>
            <person name="Mago R."/>
            <person name="Mauceli E."/>
            <person name="Morin E."/>
            <person name="Murat C."/>
            <person name="Pangilinan J.L."/>
            <person name="Park R."/>
            <person name="Pearson M."/>
            <person name="Quesneville H."/>
            <person name="Rouhier N."/>
            <person name="Sakthikumar S."/>
            <person name="Salamov A.A."/>
            <person name="Schmutz J."/>
            <person name="Selles B."/>
            <person name="Shapiro H."/>
            <person name="Tanguay P."/>
            <person name="Tuskan G.A."/>
            <person name="Henrissat B."/>
            <person name="Van de Peer Y."/>
            <person name="Rouze P."/>
            <person name="Ellis J.G."/>
            <person name="Dodds P.N."/>
            <person name="Schein J.E."/>
            <person name="Zhong S."/>
            <person name="Hamelin R.C."/>
            <person name="Grigoriev I.V."/>
            <person name="Szabo L.J."/>
            <person name="Martin F."/>
        </authorList>
    </citation>
    <scope>NUCLEOTIDE SEQUENCE [LARGE SCALE GENOMIC DNA]</scope>
    <source>
        <strain evidence="4">98AG31 / pathotype 3-4-7</strain>
    </source>
</reference>
<dbReference type="Pfam" id="PF19977">
    <property type="entry name" value="xRRM"/>
    <property type="match status" value="1"/>
</dbReference>
<dbReference type="InterPro" id="IPR012677">
    <property type="entry name" value="Nucleotide-bd_a/b_plait_sf"/>
</dbReference>
<evidence type="ECO:0000313" key="3">
    <source>
        <dbReference type="EMBL" id="EGG06977.1"/>
    </source>
</evidence>
<protein>
    <recommendedName>
        <fullName evidence="2">La-related protein 7 homolog xRRM domain-containing protein</fullName>
    </recommendedName>
</protein>
<dbReference type="EMBL" id="GL883106">
    <property type="protein sequence ID" value="EGG06977.1"/>
    <property type="molecule type" value="Genomic_DNA"/>
</dbReference>
<proteinExistence type="predicted"/>
<gene>
    <name evidence="3" type="ORF">MELLADRAFT_106268</name>
</gene>
<dbReference type="GO" id="GO:0070034">
    <property type="term" value="F:telomerase RNA binding"/>
    <property type="evidence" value="ECO:0007669"/>
    <property type="project" value="InterPro"/>
</dbReference>
<keyword evidence="4" id="KW-1185">Reference proteome</keyword>
<dbReference type="InterPro" id="IPR045537">
    <property type="entry name" value="Lar7_xRRM"/>
</dbReference>
<dbReference type="AlphaFoldDB" id="F4RKU2"/>
<feature type="region of interest" description="Disordered" evidence="1">
    <location>
        <begin position="72"/>
        <end position="103"/>
    </location>
</feature>
<dbReference type="HOGENOM" id="CLU_1062014_0_0_1"/>
<dbReference type="OrthoDB" id="439993at2759"/>
<dbReference type="InParanoid" id="F4RKU2"/>